<keyword evidence="1" id="KW-1133">Transmembrane helix</keyword>
<proteinExistence type="predicted"/>
<feature type="transmembrane region" description="Helical" evidence="1">
    <location>
        <begin position="6"/>
        <end position="24"/>
    </location>
</feature>
<evidence type="ECO:0008006" key="4">
    <source>
        <dbReference type="Google" id="ProtNLM"/>
    </source>
</evidence>
<name>A0AAV4W6V5_9ARAC</name>
<protein>
    <recommendedName>
        <fullName evidence="4">G-protein coupled receptors family 1 profile domain-containing protein</fullName>
    </recommendedName>
</protein>
<reference evidence="2 3" key="1">
    <citation type="submission" date="2021-06" db="EMBL/GenBank/DDBJ databases">
        <title>Caerostris darwini draft genome.</title>
        <authorList>
            <person name="Kono N."/>
            <person name="Arakawa K."/>
        </authorList>
    </citation>
    <scope>NUCLEOTIDE SEQUENCE [LARGE SCALE GENOMIC DNA]</scope>
</reference>
<keyword evidence="3" id="KW-1185">Reference proteome</keyword>
<dbReference type="EMBL" id="BPLQ01014141">
    <property type="protein sequence ID" value="GIY77584.1"/>
    <property type="molecule type" value="Genomic_DNA"/>
</dbReference>
<feature type="transmembrane region" description="Helical" evidence="1">
    <location>
        <begin position="191"/>
        <end position="214"/>
    </location>
</feature>
<sequence>MELLVVATSMLRLFLVSVVYLLNIRGLLRLTWQPRACIHALTTGAVLLAGVLYLSSWAPYIAYTLANGHWLLLGARRHCLLQHFVAAEIGAVLLALLAVRLMYRLLVRVYKRPLPSARAASLVTCMAWLGPQLLYDAVAVTRDDTTRSPDSYRFLDDLLVVPQGSNASHGYRVGFMICMQLLSGPVLSYYVWQYLVLVLPLAGVIIYCSARLMLASHIRRREEPSDSSVESRSGRFAFLNWSKRAVCQYGCKTNTFVDMALYYNFIWLVVLRPLAILHALYMQTGEWGNAFYMDFGSHLVLAFSAVFSPFSVGNPTTPTPPEPNRLTETINPIIMQKKHDKDSGLLTSVVPDVCPQAGNLCLGSGFASSTMKKVESYENISDLKGISKDCSVALENKEKPGEESVC</sequence>
<feature type="transmembrane region" description="Helical" evidence="1">
    <location>
        <begin position="115"/>
        <end position="135"/>
    </location>
</feature>
<dbReference type="Proteomes" id="UP001054837">
    <property type="component" value="Unassembled WGS sequence"/>
</dbReference>
<feature type="transmembrane region" description="Helical" evidence="1">
    <location>
        <begin position="36"/>
        <end position="60"/>
    </location>
</feature>
<organism evidence="2 3">
    <name type="scientific">Caerostris darwini</name>
    <dbReference type="NCBI Taxonomy" id="1538125"/>
    <lineage>
        <taxon>Eukaryota</taxon>
        <taxon>Metazoa</taxon>
        <taxon>Ecdysozoa</taxon>
        <taxon>Arthropoda</taxon>
        <taxon>Chelicerata</taxon>
        <taxon>Arachnida</taxon>
        <taxon>Araneae</taxon>
        <taxon>Araneomorphae</taxon>
        <taxon>Entelegynae</taxon>
        <taxon>Araneoidea</taxon>
        <taxon>Araneidae</taxon>
        <taxon>Caerostris</taxon>
    </lineage>
</organism>
<evidence type="ECO:0000256" key="1">
    <source>
        <dbReference type="SAM" id="Phobius"/>
    </source>
</evidence>
<accession>A0AAV4W6V5</accession>
<evidence type="ECO:0000313" key="3">
    <source>
        <dbReference type="Proteomes" id="UP001054837"/>
    </source>
</evidence>
<feature type="transmembrane region" description="Helical" evidence="1">
    <location>
        <begin position="80"/>
        <end position="103"/>
    </location>
</feature>
<feature type="transmembrane region" description="Helical" evidence="1">
    <location>
        <begin position="261"/>
        <end position="281"/>
    </location>
</feature>
<dbReference type="AlphaFoldDB" id="A0AAV4W6V5"/>
<comment type="caution">
    <text evidence="2">The sequence shown here is derived from an EMBL/GenBank/DDBJ whole genome shotgun (WGS) entry which is preliminary data.</text>
</comment>
<keyword evidence="1" id="KW-0812">Transmembrane</keyword>
<evidence type="ECO:0000313" key="2">
    <source>
        <dbReference type="EMBL" id="GIY77584.1"/>
    </source>
</evidence>
<gene>
    <name evidence="2" type="primary">AVEN_173246_1</name>
    <name evidence="2" type="ORF">CDAR_101531</name>
</gene>
<keyword evidence="1" id="KW-0472">Membrane</keyword>